<reference evidence="2" key="2">
    <citation type="submission" date="2021-09" db="EMBL/GenBank/DDBJ databases">
        <authorList>
            <person name="Gilroy R."/>
        </authorList>
    </citation>
    <scope>NUCLEOTIDE SEQUENCE</scope>
    <source>
        <strain evidence="2">ChiGjej5B5-7349</strain>
    </source>
</reference>
<gene>
    <name evidence="2" type="ORF">K8V08_11280</name>
</gene>
<reference evidence="2" key="1">
    <citation type="journal article" date="2021" name="PeerJ">
        <title>Extensive microbial diversity within the chicken gut microbiome revealed by metagenomics and culture.</title>
        <authorList>
            <person name="Gilroy R."/>
            <person name="Ravi A."/>
            <person name="Getino M."/>
            <person name="Pursley I."/>
            <person name="Horton D.L."/>
            <person name="Alikhan N.F."/>
            <person name="Baker D."/>
            <person name="Gharbi K."/>
            <person name="Hall N."/>
            <person name="Watson M."/>
            <person name="Adriaenssens E.M."/>
            <person name="Foster-Nyarko E."/>
            <person name="Jarju S."/>
            <person name="Secka A."/>
            <person name="Antonio M."/>
            <person name="Oren A."/>
            <person name="Chaudhuri R.R."/>
            <person name="La Ragione R."/>
            <person name="Hildebrand F."/>
            <person name="Pallen M.J."/>
        </authorList>
    </citation>
    <scope>NUCLEOTIDE SEQUENCE</scope>
    <source>
        <strain evidence="2">ChiGjej5B5-7349</strain>
    </source>
</reference>
<feature type="transmembrane region" description="Helical" evidence="1">
    <location>
        <begin position="6"/>
        <end position="25"/>
    </location>
</feature>
<keyword evidence="1" id="KW-1133">Transmembrane helix</keyword>
<keyword evidence="1" id="KW-0472">Membrane</keyword>
<dbReference type="EMBL" id="DYUK01000245">
    <property type="protein sequence ID" value="HJG80982.1"/>
    <property type="molecule type" value="Genomic_DNA"/>
</dbReference>
<sequence length="75" mass="8037">MWDFAAIFALGVAGLLVISIAFRLLPIALIGTALFSWISIFGYGAGGWTWLVAIGSTLATFMLLFGGRECDHDVL</sequence>
<organism evidence="2 3">
    <name type="scientific">Brevibacterium senegalense</name>
    <dbReference type="NCBI Taxonomy" id="1033736"/>
    <lineage>
        <taxon>Bacteria</taxon>
        <taxon>Bacillati</taxon>
        <taxon>Actinomycetota</taxon>
        <taxon>Actinomycetes</taxon>
        <taxon>Micrococcales</taxon>
        <taxon>Brevibacteriaceae</taxon>
        <taxon>Brevibacterium</taxon>
    </lineage>
</organism>
<accession>A0A921SPK5</accession>
<evidence type="ECO:0000313" key="2">
    <source>
        <dbReference type="EMBL" id="HJG80982.1"/>
    </source>
</evidence>
<evidence type="ECO:0000313" key="3">
    <source>
        <dbReference type="Proteomes" id="UP000784435"/>
    </source>
</evidence>
<name>A0A921SPK5_9MICO</name>
<keyword evidence="1" id="KW-0812">Transmembrane</keyword>
<comment type="caution">
    <text evidence="2">The sequence shown here is derived from an EMBL/GenBank/DDBJ whole genome shotgun (WGS) entry which is preliminary data.</text>
</comment>
<evidence type="ECO:0000256" key="1">
    <source>
        <dbReference type="SAM" id="Phobius"/>
    </source>
</evidence>
<dbReference type="AlphaFoldDB" id="A0A921SPK5"/>
<proteinExistence type="predicted"/>
<dbReference type="Proteomes" id="UP000784435">
    <property type="component" value="Unassembled WGS sequence"/>
</dbReference>
<feature type="transmembrane region" description="Helical" evidence="1">
    <location>
        <begin position="37"/>
        <end position="65"/>
    </location>
</feature>
<protein>
    <submittedName>
        <fullName evidence="2">Uncharacterized protein</fullName>
    </submittedName>
</protein>